<gene>
    <name evidence="1" type="ORF">GCM10011399_31710</name>
</gene>
<sequence>MQEVVVDLSDLGRFTFVYNDRAKHASTLGTRGAAEVAQRHRASALKVLVRNPGDDLGVPQVTSRRHDVK</sequence>
<evidence type="ECO:0000313" key="2">
    <source>
        <dbReference type="Proteomes" id="UP000598775"/>
    </source>
</evidence>
<dbReference type="EMBL" id="BMGP01000006">
    <property type="protein sequence ID" value="GGF36459.1"/>
    <property type="molecule type" value="Genomic_DNA"/>
</dbReference>
<evidence type="ECO:0000313" key="1">
    <source>
        <dbReference type="EMBL" id="GGF36459.1"/>
    </source>
</evidence>
<organism evidence="1 2">
    <name type="scientific">Subtercola lobariae</name>
    <dbReference type="NCBI Taxonomy" id="1588641"/>
    <lineage>
        <taxon>Bacteria</taxon>
        <taxon>Bacillati</taxon>
        <taxon>Actinomycetota</taxon>
        <taxon>Actinomycetes</taxon>
        <taxon>Micrococcales</taxon>
        <taxon>Microbacteriaceae</taxon>
        <taxon>Subtercola</taxon>
    </lineage>
</organism>
<name>A0A917BC30_9MICO</name>
<accession>A0A917BC30</accession>
<dbReference type="Proteomes" id="UP000598775">
    <property type="component" value="Unassembled WGS sequence"/>
</dbReference>
<keyword evidence="2" id="KW-1185">Reference proteome</keyword>
<proteinExistence type="predicted"/>
<comment type="caution">
    <text evidence="1">The sequence shown here is derived from an EMBL/GenBank/DDBJ whole genome shotgun (WGS) entry which is preliminary data.</text>
</comment>
<dbReference type="AlphaFoldDB" id="A0A917BC30"/>
<reference evidence="1 2" key="1">
    <citation type="journal article" date="2014" name="Int. J. Syst. Evol. Microbiol.">
        <title>Complete genome sequence of Corynebacterium casei LMG S-19264T (=DSM 44701T), isolated from a smear-ripened cheese.</title>
        <authorList>
            <consortium name="US DOE Joint Genome Institute (JGI-PGF)"/>
            <person name="Walter F."/>
            <person name="Albersmeier A."/>
            <person name="Kalinowski J."/>
            <person name="Ruckert C."/>
        </authorList>
    </citation>
    <scope>NUCLEOTIDE SEQUENCE [LARGE SCALE GENOMIC DNA]</scope>
    <source>
        <strain evidence="1 2">CGMCC 1.12976</strain>
    </source>
</reference>
<protein>
    <submittedName>
        <fullName evidence="1">Uncharacterized protein</fullName>
    </submittedName>
</protein>